<name>A0AAD5YUI0_9AGAR</name>
<evidence type="ECO:0000313" key="1">
    <source>
        <dbReference type="EMBL" id="KAJ3574381.1"/>
    </source>
</evidence>
<protein>
    <submittedName>
        <fullName evidence="1">Uncharacterized protein</fullName>
    </submittedName>
</protein>
<reference evidence="1" key="1">
    <citation type="submission" date="2022-07" db="EMBL/GenBank/DDBJ databases">
        <title>Genome Sequence of Leucocoprinus birnbaumii.</title>
        <authorList>
            <person name="Buettner E."/>
        </authorList>
    </citation>
    <scope>NUCLEOTIDE SEQUENCE</scope>
    <source>
        <strain evidence="1">VT141</strain>
    </source>
</reference>
<comment type="caution">
    <text evidence="1">The sequence shown here is derived from an EMBL/GenBank/DDBJ whole genome shotgun (WGS) entry which is preliminary data.</text>
</comment>
<evidence type="ECO:0000313" key="2">
    <source>
        <dbReference type="Proteomes" id="UP001213000"/>
    </source>
</evidence>
<organism evidence="1 2">
    <name type="scientific">Leucocoprinus birnbaumii</name>
    <dbReference type="NCBI Taxonomy" id="56174"/>
    <lineage>
        <taxon>Eukaryota</taxon>
        <taxon>Fungi</taxon>
        <taxon>Dikarya</taxon>
        <taxon>Basidiomycota</taxon>
        <taxon>Agaricomycotina</taxon>
        <taxon>Agaricomycetes</taxon>
        <taxon>Agaricomycetidae</taxon>
        <taxon>Agaricales</taxon>
        <taxon>Agaricineae</taxon>
        <taxon>Agaricaceae</taxon>
        <taxon>Leucocoprinus</taxon>
    </lineage>
</organism>
<sequence length="145" mass="15239">MPAVTQEILSYEKEQLEAHGFIIGMPHTKIPPGSPKQPEDFPNFVAGNANIASGLIASIVNVNTTDSHSGSGWAVGIGEGLDVTAGLLGYGSWDTLKSKENNIIIVAEVDVLTITFLVDGSVAAVFTGGGVGEVTFEGYGWFNWN</sequence>
<dbReference type="EMBL" id="JANIEX010000070">
    <property type="protein sequence ID" value="KAJ3574381.1"/>
    <property type="molecule type" value="Genomic_DNA"/>
</dbReference>
<keyword evidence="2" id="KW-1185">Reference proteome</keyword>
<proteinExistence type="predicted"/>
<dbReference type="Proteomes" id="UP001213000">
    <property type="component" value="Unassembled WGS sequence"/>
</dbReference>
<dbReference type="AlphaFoldDB" id="A0AAD5YUI0"/>
<accession>A0AAD5YUI0</accession>
<gene>
    <name evidence="1" type="ORF">NP233_g1802</name>
</gene>